<evidence type="ECO:0000313" key="8">
    <source>
        <dbReference type="EMBL" id="ONK78688.1"/>
    </source>
</evidence>
<dbReference type="Proteomes" id="UP000243459">
    <property type="component" value="Chromosome 2"/>
</dbReference>
<keyword evidence="4 6" id="KW-1133">Transmembrane helix</keyword>
<evidence type="ECO:0000256" key="1">
    <source>
        <dbReference type="ARBA" id="ARBA00004141"/>
    </source>
</evidence>
<evidence type="ECO:0000256" key="4">
    <source>
        <dbReference type="ARBA" id="ARBA00022989"/>
    </source>
</evidence>
<evidence type="ECO:0000256" key="7">
    <source>
        <dbReference type="SAM" id="MobiDB-lite"/>
    </source>
</evidence>
<keyword evidence="9" id="KW-1185">Reference proteome</keyword>
<evidence type="ECO:0000256" key="2">
    <source>
        <dbReference type="ARBA" id="ARBA00010199"/>
    </source>
</evidence>
<dbReference type="GO" id="GO:0016020">
    <property type="term" value="C:membrane"/>
    <property type="evidence" value="ECO:0007669"/>
    <property type="project" value="UniProtKB-SubCell"/>
</dbReference>
<feature type="transmembrane region" description="Helical" evidence="6">
    <location>
        <begin position="355"/>
        <end position="375"/>
    </location>
</feature>
<feature type="transmembrane region" description="Helical" evidence="6">
    <location>
        <begin position="174"/>
        <end position="198"/>
    </location>
</feature>
<organism evidence="8 9">
    <name type="scientific">Asparagus officinalis</name>
    <name type="common">Garden asparagus</name>
    <dbReference type="NCBI Taxonomy" id="4686"/>
    <lineage>
        <taxon>Eukaryota</taxon>
        <taxon>Viridiplantae</taxon>
        <taxon>Streptophyta</taxon>
        <taxon>Embryophyta</taxon>
        <taxon>Tracheophyta</taxon>
        <taxon>Spermatophyta</taxon>
        <taxon>Magnoliopsida</taxon>
        <taxon>Liliopsida</taxon>
        <taxon>Asparagales</taxon>
        <taxon>Asparagaceae</taxon>
        <taxon>Asparagoideae</taxon>
        <taxon>Asparagus</taxon>
    </lineage>
</organism>
<comment type="caution">
    <text evidence="6">Lacks conserved residue(s) required for the propagation of feature annotation.</text>
</comment>
<evidence type="ECO:0000313" key="9">
    <source>
        <dbReference type="Proteomes" id="UP000243459"/>
    </source>
</evidence>
<name>A0A5P1FK91_ASPOF</name>
<feature type="transmembrane region" description="Helical" evidence="6">
    <location>
        <begin position="82"/>
        <end position="107"/>
    </location>
</feature>
<feature type="transmembrane region" description="Helical" evidence="6">
    <location>
        <begin position="381"/>
        <end position="404"/>
    </location>
</feature>
<dbReference type="GO" id="GO:0015297">
    <property type="term" value="F:antiporter activity"/>
    <property type="evidence" value="ECO:0007669"/>
    <property type="project" value="InterPro"/>
</dbReference>
<comment type="subcellular location">
    <subcellularLocation>
        <location evidence="1">Membrane</location>
        <topology evidence="1">Multi-pass membrane protein</topology>
    </subcellularLocation>
</comment>
<reference evidence="9" key="1">
    <citation type="journal article" date="2017" name="Nat. Commun.">
        <title>The asparagus genome sheds light on the origin and evolution of a young Y chromosome.</title>
        <authorList>
            <person name="Harkess A."/>
            <person name="Zhou J."/>
            <person name="Xu C."/>
            <person name="Bowers J.E."/>
            <person name="Van der Hulst R."/>
            <person name="Ayyampalayam S."/>
            <person name="Mercati F."/>
            <person name="Riccardi P."/>
            <person name="McKain M.R."/>
            <person name="Kakrana A."/>
            <person name="Tang H."/>
            <person name="Ray J."/>
            <person name="Groenendijk J."/>
            <person name="Arikit S."/>
            <person name="Mathioni S.M."/>
            <person name="Nakano M."/>
            <person name="Shan H."/>
            <person name="Telgmann-Rauber A."/>
            <person name="Kanno A."/>
            <person name="Yue Z."/>
            <person name="Chen H."/>
            <person name="Li W."/>
            <person name="Chen Y."/>
            <person name="Xu X."/>
            <person name="Zhang Y."/>
            <person name="Luo S."/>
            <person name="Chen H."/>
            <person name="Gao J."/>
            <person name="Mao Z."/>
            <person name="Pires J.C."/>
            <person name="Luo M."/>
            <person name="Kudrna D."/>
            <person name="Wing R.A."/>
            <person name="Meyers B.C."/>
            <person name="Yi K."/>
            <person name="Kong H."/>
            <person name="Lavrijsen P."/>
            <person name="Sunseri F."/>
            <person name="Falavigna A."/>
            <person name="Ye Y."/>
            <person name="Leebens-Mack J.H."/>
            <person name="Chen G."/>
        </authorList>
    </citation>
    <scope>NUCLEOTIDE SEQUENCE [LARGE SCALE GENOMIC DNA]</scope>
    <source>
        <strain evidence="9">cv. DH0086</strain>
    </source>
</reference>
<keyword evidence="5 6" id="KW-0472">Membrane</keyword>
<dbReference type="AlphaFoldDB" id="A0A5P1FK91"/>
<evidence type="ECO:0000256" key="6">
    <source>
        <dbReference type="RuleBase" id="RU004914"/>
    </source>
</evidence>
<proteinExistence type="inferred from homology"/>
<gene>
    <name evidence="8" type="ORF">A4U43_C02F21400</name>
</gene>
<evidence type="ECO:0000256" key="3">
    <source>
        <dbReference type="ARBA" id="ARBA00022692"/>
    </source>
</evidence>
<accession>A0A5P1FK91</accession>
<dbReference type="InterPro" id="IPR002528">
    <property type="entry name" value="MATE_fam"/>
</dbReference>
<dbReference type="PANTHER" id="PTHR11206">
    <property type="entry name" value="MULTIDRUG RESISTANCE PROTEIN"/>
    <property type="match status" value="1"/>
</dbReference>
<comment type="similarity">
    <text evidence="2 6">Belongs to the multi antimicrobial extrusion (MATE) (TC 2.A.66.1) family.</text>
</comment>
<feature type="transmembrane region" description="Helical" evidence="6">
    <location>
        <begin position="6"/>
        <end position="26"/>
    </location>
</feature>
<dbReference type="Pfam" id="PF01554">
    <property type="entry name" value="MatE"/>
    <property type="match status" value="2"/>
</dbReference>
<dbReference type="GO" id="GO:0042910">
    <property type="term" value="F:xenobiotic transmembrane transporter activity"/>
    <property type="evidence" value="ECO:0007669"/>
    <property type="project" value="InterPro"/>
</dbReference>
<dbReference type="CDD" id="cd13132">
    <property type="entry name" value="MATE_eukaryotic"/>
    <property type="match status" value="1"/>
</dbReference>
<protein>
    <recommendedName>
        <fullName evidence="6">Protein DETOXIFICATION</fullName>
    </recommendedName>
    <alternativeName>
        <fullName evidence="6">Multidrug and toxic compound extrusion protein</fullName>
    </alternativeName>
</protein>
<keyword evidence="3 6" id="KW-0812">Transmembrane</keyword>
<feature type="region of interest" description="Disordered" evidence="7">
    <location>
        <begin position="443"/>
        <end position="465"/>
    </location>
</feature>
<feature type="transmembrane region" description="Helical" evidence="6">
    <location>
        <begin position="38"/>
        <end position="62"/>
    </location>
</feature>
<dbReference type="OMA" id="GMMLSEW"/>
<dbReference type="Gramene" id="ONK78688">
    <property type="protein sequence ID" value="ONK78688"/>
    <property type="gene ID" value="A4U43_C02F21400"/>
</dbReference>
<dbReference type="GO" id="GO:1990961">
    <property type="term" value="P:xenobiotic detoxification by transmembrane export across the plasma membrane"/>
    <property type="evidence" value="ECO:0007669"/>
    <property type="project" value="InterPro"/>
</dbReference>
<dbReference type="EMBL" id="CM007382">
    <property type="protein sequence ID" value="ONK78688.1"/>
    <property type="molecule type" value="Genomic_DNA"/>
</dbReference>
<evidence type="ECO:0000256" key="5">
    <source>
        <dbReference type="ARBA" id="ARBA00023136"/>
    </source>
</evidence>
<sequence>MKDVALPIAAINIISYMKSMVSVAFLGRLGPLELAGGALAIGFTNITGYSVLSGLALGMEPISSQAYGSHNFALLSSTLRRAVLMLLLVSAPIAVLWLHLLPILLLLQQDPSVASVAAQYCLFSLPDLIANSLLQPIRIHLRSQGNPQPLMYSSLLSSLLHLPLTYFLTKTLGVPGVSVAAFATNFNTLLFILAYMVITKTSADHKSEHLYDALPSKDTSSLKSGWGPLIKLALPSCLAVCLEWWWYELMTLASGYLSNPRVSLAASAIVIQTTSLMPVPPAAGAMGLAAAGSCIALRGATLGREAWGRVFTDDTEVLKLTKTVLPIIGLCELANCPQTTGCGVLRGSARPSTGAAINFYSFYVVGAPVALLLAFVFNLGFVGLCIGLLTAQITCAALIGVVTWRTNWHKEAMKATDLVGRGEEENEEVVKMVKEEGSITVAGRGGSGQFLEEASGAGDVEGGGR</sequence>
<dbReference type="InterPro" id="IPR045069">
    <property type="entry name" value="MATE_euk"/>
</dbReference>